<proteinExistence type="predicted"/>
<keyword evidence="2" id="KW-1185">Reference proteome</keyword>
<dbReference type="EMBL" id="JADNYM010000005">
    <property type="protein sequence ID" value="MBG0738792.1"/>
    <property type="molecule type" value="Genomic_DNA"/>
</dbReference>
<evidence type="ECO:0000313" key="1">
    <source>
        <dbReference type="EMBL" id="MBG0738792.1"/>
    </source>
</evidence>
<sequence>MNEKLCTLPESSKIYLPAMVFRSLQPAVLEAYLDERARAEEGFNAKVAAYSITIGGRVPLVDTFSSGDQMVRGMRLLSPTEELPAGWRRDGCYSAVPALRTPEGKKAAAVLAGLQLPGPSFPGAPTHLTGLDGSRVIPRLQRAASAVYLTLASAVSGPEAARIAGTHWARVPVQQITAAVLLEAA</sequence>
<organism evidence="1 2">
    <name type="scientific">Arthrobacter terrae</name>
    <dbReference type="NCBI Taxonomy" id="2935737"/>
    <lineage>
        <taxon>Bacteria</taxon>
        <taxon>Bacillati</taxon>
        <taxon>Actinomycetota</taxon>
        <taxon>Actinomycetes</taxon>
        <taxon>Micrococcales</taxon>
        <taxon>Micrococcaceae</taxon>
        <taxon>Arthrobacter</taxon>
    </lineage>
</organism>
<accession>A0A931G9L1</accession>
<dbReference type="AlphaFoldDB" id="A0A931G9L1"/>
<protein>
    <submittedName>
        <fullName evidence="1">Uncharacterized protein</fullName>
    </submittedName>
</protein>
<name>A0A931G9L1_9MICC</name>
<dbReference type="RefSeq" id="WP_196395728.1">
    <property type="nucleotide sequence ID" value="NZ_JADNYM010000005.1"/>
</dbReference>
<dbReference type="Proteomes" id="UP000655366">
    <property type="component" value="Unassembled WGS sequence"/>
</dbReference>
<comment type="caution">
    <text evidence="1">The sequence shown here is derived from an EMBL/GenBank/DDBJ whole genome shotgun (WGS) entry which is preliminary data.</text>
</comment>
<reference evidence="1 2" key="1">
    <citation type="submission" date="2020-11" db="EMBL/GenBank/DDBJ databases">
        <title>Arthrobacter antarcticus sp. nov., isolated from Antarctic Soil.</title>
        <authorList>
            <person name="Li J."/>
        </authorList>
    </citation>
    <scope>NUCLEOTIDE SEQUENCE [LARGE SCALE GENOMIC DNA]</scope>
    <source>
        <strain evidence="1 2">Z1-20</strain>
    </source>
</reference>
<gene>
    <name evidence="1" type="ORF">IV500_05080</name>
</gene>
<evidence type="ECO:0000313" key="2">
    <source>
        <dbReference type="Proteomes" id="UP000655366"/>
    </source>
</evidence>